<evidence type="ECO:0000256" key="2">
    <source>
        <dbReference type="ARBA" id="ARBA00023002"/>
    </source>
</evidence>
<dbReference type="EMBL" id="PGFF01000001">
    <property type="protein sequence ID" value="PJJ72798.1"/>
    <property type="molecule type" value="Genomic_DNA"/>
</dbReference>
<dbReference type="InterPro" id="IPR050097">
    <property type="entry name" value="Ferredoxin-NADP_redctase_2"/>
</dbReference>
<dbReference type="RefSeq" id="WP_100364950.1">
    <property type="nucleotide sequence ID" value="NZ_PGFF01000001.1"/>
</dbReference>
<comment type="catalytic activity">
    <reaction evidence="3">
        <text>[thioredoxin]-dithiol + NADP(+) = [thioredoxin]-disulfide + NADPH + H(+)</text>
        <dbReference type="Rhea" id="RHEA:20345"/>
        <dbReference type="Rhea" id="RHEA-COMP:10698"/>
        <dbReference type="Rhea" id="RHEA-COMP:10700"/>
        <dbReference type="ChEBI" id="CHEBI:15378"/>
        <dbReference type="ChEBI" id="CHEBI:29950"/>
        <dbReference type="ChEBI" id="CHEBI:50058"/>
        <dbReference type="ChEBI" id="CHEBI:57783"/>
        <dbReference type="ChEBI" id="CHEBI:58349"/>
        <dbReference type="EC" id="1.8.1.9"/>
    </reaction>
</comment>
<dbReference type="Proteomes" id="UP000228758">
    <property type="component" value="Unassembled WGS sequence"/>
</dbReference>
<dbReference type="Gene3D" id="3.50.50.60">
    <property type="entry name" value="FAD/NAD(P)-binding domain"/>
    <property type="match status" value="2"/>
</dbReference>
<dbReference type="PANTHER" id="PTHR48105">
    <property type="entry name" value="THIOREDOXIN REDUCTASE 1-RELATED-RELATED"/>
    <property type="match status" value="1"/>
</dbReference>
<keyword evidence="1" id="KW-0285">Flavoprotein</keyword>
<keyword evidence="2" id="KW-0560">Oxidoreductase</keyword>
<evidence type="ECO:0000256" key="1">
    <source>
        <dbReference type="ARBA" id="ARBA00022630"/>
    </source>
</evidence>
<name>A0A2M9CLQ6_9MICO</name>
<comment type="caution">
    <text evidence="5">The sequence shown here is derived from an EMBL/GenBank/DDBJ whole genome shotgun (WGS) entry which is preliminary data.</text>
</comment>
<dbReference type="AlphaFoldDB" id="A0A2M9CLQ6"/>
<dbReference type="InterPro" id="IPR023753">
    <property type="entry name" value="FAD/NAD-binding_dom"/>
</dbReference>
<dbReference type="Pfam" id="PF07992">
    <property type="entry name" value="Pyr_redox_2"/>
    <property type="match status" value="2"/>
</dbReference>
<keyword evidence="6" id="KW-1185">Reference proteome</keyword>
<evidence type="ECO:0000256" key="3">
    <source>
        <dbReference type="ARBA" id="ARBA00048132"/>
    </source>
</evidence>
<proteinExistence type="predicted"/>
<dbReference type="InterPro" id="IPR036188">
    <property type="entry name" value="FAD/NAD-bd_sf"/>
</dbReference>
<feature type="domain" description="FAD/NAD(P)-binding" evidence="4">
    <location>
        <begin position="4"/>
        <end position="143"/>
    </location>
</feature>
<organism evidence="5 6">
    <name type="scientific">Diaminobutyricimonas aerilata</name>
    <dbReference type="NCBI Taxonomy" id="1162967"/>
    <lineage>
        <taxon>Bacteria</taxon>
        <taxon>Bacillati</taxon>
        <taxon>Actinomycetota</taxon>
        <taxon>Actinomycetes</taxon>
        <taxon>Micrococcales</taxon>
        <taxon>Microbacteriaceae</taxon>
        <taxon>Diaminobutyricimonas</taxon>
    </lineage>
</organism>
<reference evidence="5 6" key="1">
    <citation type="submission" date="2017-11" db="EMBL/GenBank/DDBJ databases">
        <title>Genomic Encyclopedia of Archaeal and Bacterial Type Strains, Phase II (KMG-II): From Individual Species to Whole Genera.</title>
        <authorList>
            <person name="Goeker M."/>
        </authorList>
    </citation>
    <scope>NUCLEOTIDE SEQUENCE [LARGE SCALE GENOMIC DNA]</scope>
    <source>
        <strain evidence="5 6">DSM 27393</strain>
    </source>
</reference>
<dbReference type="OrthoDB" id="9786503at2"/>
<dbReference type="GO" id="GO:0004791">
    <property type="term" value="F:thioredoxin-disulfide reductase (NADPH) activity"/>
    <property type="evidence" value="ECO:0007669"/>
    <property type="project" value="UniProtKB-EC"/>
</dbReference>
<evidence type="ECO:0000313" key="6">
    <source>
        <dbReference type="Proteomes" id="UP000228758"/>
    </source>
</evidence>
<dbReference type="SUPFAM" id="SSF51905">
    <property type="entry name" value="FAD/NAD(P)-binding domain"/>
    <property type="match status" value="1"/>
</dbReference>
<dbReference type="PRINTS" id="PR00368">
    <property type="entry name" value="FADPNR"/>
</dbReference>
<accession>A0A2M9CLQ6</accession>
<protein>
    <submittedName>
        <fullName evidence="5">Thioredoxin reductase</fullName>
    </submittedName>
</protein>
<evidence type="ECO:0000259" key="4">
    <source>
        <dbReference type="Pfam" id="PF07992"/>
    </source>
</evidence>
<gene>
    <name evidence="5" type="ORF">CLV46_2375</name>
</gene>
<dbReference type="PRINTS" id="PR00469">
    <property type="entry name" value="PNDRDTASEII"/>
</dbReference>
<sequence length="309" mass="32083">MDNYDVIIIGGAAAGSSAALTLGRARRRVLVIDGGSPRNRFASGVHSYPGREGANPLELVADMRIEASAYGVAYVDDTVASVTGAVGDFTVTRASGTSARARRLIVATGLTDVLPDIPGLTELWGEKVHHCPYCHGWEVRDQAIAVLAVKPGSGHQALLLTQWTDDLTVVGEAELDPEQVRGVEVRGGRVLRTAVTAVRRIGDRVALDLADGSVLERDAVFVASDPRPNDALLRALGAETVLEPNIGVELVRVDFTGATSVPGVSAVGNVVEPMAQVLPAAAGGSRAAAAVNMMLVHDDVALAFAEGAA</sequence>
<evidence type="ECO:0000313" key="5">
    <source>
        <dbReference type="EMBL" id="PJJ72798.1"/>
    </source>
</evidence>
<feature type="domain" description="FAD/NAD(P)-binding" evidence="4">
    <location>
        <begin position="191"/>
        <end position="281"/>
    </location>
</feature>